<dbReference type="CDD" id="cd00082">
    <property type="entry name" value="HisKA"/>
    <property type="match status" value="1"/>
</dbReference>
<dbReference type="EC" id="2.7.13.3" evidence="2"/>
<dbReference type="CDD" id="cd00075">
    <property type="entry name" value="HATPase"/>
    <property type="match status" value="1"/>
</dbReference>
<dbReference type="InterPro" id="IPR003594">
    <property type="entry name" value="HATPase_dom"/>
</dbReference>
<evidence type="ECO:0000259" key="9">
    <source>
        <dbReference type="PROSITE" id="PS50109"/>
    </source>
</evidence>
<accession>A0ABW4GQL0</accession>
<feature type="domain" description="Histidine kinase" evidence="9">
    <location>
        <begin position="258"/>
        <end position="469"/>
    </location>
</feature>
<evidence type="ECO:0000256" key="1">
    <source>
        <dbReference type="ARBA" id="ARBA00000085"/>
    </source>
</evidence>
<organism evidence="10 11">
    <name type="scientific">Nonomuraea guangzhouensis</name>
    <dbReference type="NCBI Taxonomy" id="1291555"/>
    <lineage>
        <taxon>Bacteria</taxon>
        <taxon>Bacillati</taxon>
        <taxon>Actinomycetota</taxon>
        <taxon>Actinomycetes</taxon>
        <taxon>Streptosporangiales</taxon>
        <taxon>Streptosporangiaceae</taxon>
        <taxon>Nonomuraea</taxon>
    </lineage>
</organism>
<evidence type="ECO:0000256" key="8">
    <source>
        <dbReference type="SAM" id="MobiDB-lite"/>
    </source>
</evidence>
<comment type="caution">
    <text evidence="10">The sequence shown here is derived from an EMBL/GenBank/DDBJ whole genome shotgun (WGS) entry which is preliminary data.</text>
</comment>
<feature type="region of interest" description="Disordered" evidence="8">
    <location>
        <begin position="193"/>
        <end position="212"/>
    </location>
</feature>
<reference evidence="11" key="1">
    <citation type="journal article" date="2019" name="Int. J. Syst. Evol. Microbiol.">
        <title>The Global Catalogue of Microorganisms (GCM) 10K type strain sequencing project: providing services to taxonomists for standard genome sequencing and annotation.</title>
        <authorList>
            <consortium name="The Broad Institute Genomics Platform"/>
            <consortium name="The Broad Institute Genome Sequencing Center for Infectious Disease"/>
            <person name="Wu L."/>
            <person name="Ma J."/>
        </authorList>
    </citation>
    <scope>NUCLEOTIDE SEQUENCE [LARGE SCALE GENOMIC DNA]</scope>
    <source>
        <strain evidence="11">CGMCC 1.15399</strain>
    </source>
</reference>
<keyword evidence="3" id="KW-0597">Phosphoprotein</keyword>
<protein>
    <recommendedName>
        <fullName evidence="2">histidine kinase</fullName>
        <ecNumber evidence="2">2.7.13.3</ecNumber>
    </recommendedName>
</protein>
<name>A0ABW4GQL0_9ACTN</name>
<dbReference type="InterPro" id="IPR005467">
    <property type="entry name" value="His_kinase_dom"/>
</dbReference>
<dbReference type="InterPro" id="IPR003661">
    <property type="entry name" value="HisK_dim/P_dom"/>
</dbReference>
<comment type="catalytic activity">
    <reaction evidence="1">
        <text>ATP + protein L-histidine = ADP + protein N-phospho-L-histidine.</text>
        <dbReference type="EC" id="2.7.13.3"/>
    </reaction>
</comment>
<dbReference type="InterPro" id="IPR050428">
    <property type="entry name" value="TCS_sensor_his_kinase"/>
</dbReference>
<gene>
    <name evidence="10" type="ORF">ACFSJ0_47490</name>
</gene>
<dbReference type="GO" id="GO:0016301">
    <property type="term" value="F:kinase activity"/>
    <property type="evidence" value="ECO:0007669"/>
    <property type="project" value="UniProtKB-KW"/>
</dbReference>
<dbReference type="Proteomes" id="UP001597097">
    <property type="component" value="Unassembled WGS sequence"/>
</dbReference>
<dbReference type="SMART" id="SM00388">
    <property type="entry name" value="HisKA"/>
    <property type="match status" value="1"/>
</dbReference>
<dbReference type="PANTHER" id="PTHR45436:SF5">
    <property type="entry name" value="SENSOR HISTIDINE KINASE TRCS"/>
    <property type="match status" value="1"/>
</dbReference>
<evidence type="ECO:0000256" key="6">
    <source>
        <dbReference type="ARBA" id="ARBA00022777"/>
    </source>
</evidence>
<evidence type="ECO:0000256" key="7">
    <source>
        <dbReference type="ARBA" id="ARBA00022989"/>
    </source>
</evidence>
<keyword evidence="7" id="KW-1133">Transmembrane helix</keyword>
<dbReference type="EMBL" id="JBHUCM010000044">
    <property type="protein sequence ID" value="MFD1544758.1"/>
    <property type="molecule type" value="Genomic_DNA"/>
</dbReference>
<dbReference type="RefSeq" id="WP_219529485.1">
    <property type="nucleotide sequence ID" value="NZ_JAHKRM010000006.1"/>
</dbReference>
<dbReference type="Pfam" id="PF00512">
    <property type="entry name" value="HisKA"/>
    <property type="match status" value="1"/>
</dbReference>
<keyword evidence="4" id="KW-0808">Transferase</keyword>
<dbReference type="SMART" id="SM00387">
    <property type="entry name" value="HATPase_c"/>
    <property type="match status" value="1"/>
</dbReference>
<evidence type="ECO:0000313" key="10">
    <source>
        <dbReference type="EMBL" id="MFD1544758.1"/>
    </source>
</evidence>
<evidence type="ECO:0000256" key="5">
    <source>
        <dbReference type="ARBA" id="ARBA00022692"/>
    </source>
</evidence>
<keyword evidence="7" id="KW-0472">Membrane</keyword>
<proteinExistence type="predicted"/>
<keyword evidence="11" id="KW-1185">Reference proteome</keyword>
<dbReference type="Pfam" id="PF02518">
    <property type="entry name" value="HATPase_c"/>
    <property type="match status" value="1"/>
</dbReference>
<keyword evidence="6 10" id="KW-0418">Kinase</keyword>
<evidence type="ECO:0000313" key="11">
    <source>
        <dbReference type="Proteomes" id="UP001597097"/>
    </source>
</evidence>
<dbReference type="PANTHER" id="PTHR45436">
    <property type="entry name" value="SENSOR HISTIDINE KINASE YKOH"/>
    <property type="match status" value="1"/>
</dbReference>
<sequence>MKLSTRFALCLAVAVPLLVALAGLVLLGLVSQDLRAERDDQLTARLRALTPMAATFAWRTRVLPAIPPDLLQQRLVTAASAGGVCVVEKGEKLLVIGKVPGTLPVGAGPADHVEGERSWRFVAADVGRRGTARLILFEPAERLSDQIALLGKRLVSVTLVAAGVGAVAGLLLGRFAVRPLSLLGSQARTIGSRQRPPLTIDPPARTGPLDTEPRLATTAGVAEIDELARLLNDLLDRRDAAVTRTGEALETARAFAATAAHELRTPLTSMGTNLTLLDHPELGPADRTEIIADLAAEHGRIQRLITMLRRLARGELLAPDAFADTDLSEIVNDAVKDARHRHPHATIKACLADGVRVRGWAEGLRMVADNLLDNAAIHGADGSGRSAISVTLDVGEEVVLAVQDAGSGVVPQDRDAMFARFRRRADSPGSGLGLTLVRQQATLHGGTATLSASLDGPGTRAEVRLPLTGRQAPGAARSWLE</sequence>
<evidence type="ECO:0000256" key="3">
    <source>
        <dbReference type="ARBA" id="ARBA00022553"/>
    </source>
</evidence>
<dbReference type="PROSITE" id="PS50109">
    <property type="entry name" value="HIS_KIN"/>
    <property type="match status" value="1"/>
</dbReference>
<evidence type="ECO:0000256" key="2">
    <source>
        <dbReference type="ARBA" id="ARBA00012438"/>
    </source>
</evidence>
<evidence type="ECO:0000256" key="4">
    <source>
        <dbReference type="ARBA" id="ARBA00022679"/>
    </source>
</evidence>
<keyword evidence="5" id="KW-0812">Transmembrane</keyword>